<dbReference type="Gene3D" id="2.40.10.10">
    <property type="entry name" value="Trypsin-like serine proteases"/>
    <property type="match status" value="1"/>
</dbReference>
<dbReference type="SUPFAM" id="SSF50494">
    <property type="entry name" value="Trypsin-like serine proteases"/>
    <property type="match status" value="1"/>
</dbReference>
<dbReference type="InterPro" id="IPR043504">
    <property type="entry name" value="Peptidase_S1_PA_chymotrypsin"/>
</dbReference>
<evidence type="ECO:0000256" key="1">
    <source>
        <dbReference type="ARBA" id="ARBA00023157"/>
    </source>
</evidence>
<dbReference type="InterPro" id="IPR001254">
    <property type="entry name" value="Trypsin_dom"/>
</dbReference>
<comment type="caution">
    <text evidence="5">The sequence shown here is derived from an EMBL/GenBank/DDBJ whole genome shotgun (WGS) entry which is preliminary data.</text>
</comment>
<sequence>MQKLLVVLTFLSLHDCGKPLVSEKIVGGADSTIGQWPWQVYLKLNDGSQCGGSLISESWVLTAAHCFETKMKQVIVYPTYTEQGSSGDIALVKLESPVYLYPNYTSSLSAGQYRKPFRGNAVLGNRMGRLPLTGPKTLQAVQLPLISNNNCESFYRESLGYSSRIKLIQDDMICAGFKYGQKDACQGDSGGPLVCNIKGAWVQMGIISWGVGCAEPYHPGVYTRVQYYVSWIDLYMASSENSNKLKTLQFAQHVEKANPQFRFNPEKSSQSYILYEQNYTESGNLTDDSSEPKTGLLVGNGAHARLWSMANAMLVLLGLLLLL</sequence>
<dbReference type="PROSITE" id="PS00135">
    <property type="entry name" value="TRYPSIN_SER"/>
    <property type="match status" value="1"/>
</dbReference>
<evidence type="ECO:0000256" key="2">
    <source>
        <dbReference type="RuleBase" id="RU363034"/>
    </source>
</evidence>
<dbReference type="CDD" id="cd00190">
    <property type="entry name" value="Tryp_SPc"/>
    <property type="match status" value="1"/>
</dbReference>
<dbReference type="PROSITE" id="PS00134">
    <property type="entry name" value="TRYPSIN_HIS"/>
    <property type="match status" value="1"/>
</dbReference>
<dbReference type="InterPro" id="IPR009003">
    <property type="entry name" value="Peptidase_S1_PA"/>
</dbReference>
<dbReference type="PRINTS" id="PR00722">
    <property type="entry name" value="CHYMOTRYPSIN"/>
</dbReference>
<keyword evidence="6" id="KW-1185">Reference proteome</keyword>
<dbReference type="InterPro" id="IPR018114">
    <property type="entry name" value="TRYPSIN_HIS"/>
</dbReference>
<dbReference type="EMBL" id="CAUEEQ010032137">
    <property type="protein sequence ID" value="CAJ0950743.1"/>
    <property type="molecule type" value="Genomic_DNA"/>
</dbReference>
<evidence type="ECO:0000256" key="3">
    <source>
        <dbReference type="SAM" id="SignalP"/>
    </source>
</evidence>
<evidence type="ECO:0000259" key="4">
    <source>
        <dbReference type="PROSITE" id="PS50240"/>
    </source>
</evidence>
<dbReference type="PANTHER" id="PTHR24253">
    <property type="entry name" value="TRANSMEMBRANE PROTEASE SERINE"/>
    <property type="match status" value="1"/>
</dbReference>
<keyword evidence="2" id="KW-0720">Serine protease</keyword>
<dbReference type="PANTHER" id="PTHR24253:SF170">
    <property type="entry name" value="PEPTIDASE S1 DOMAIN-CONTAINING PROTEIN"/>
    <property type="match status" value="1"/>
</dbReference>
<keyword evidence="1" id="KW-1015">Disulfide bond</keyword>
<dbReference type="InterPro" id="IPR001314">
    <property type="entry name" value="Peptidase_S1A"/>
</dbReference>
<dbReference type="Pfam" id="PF00089">
    <property type="entry name" value="Trypsin"/>
    <property type="match status" value="1"/>
</dbReference>
<dbReference type="PROSITE" id="PS50240">
    <property type="entry name" value="TRYPSIN_DOM"/>
    <property type="match status" value="1"/>
</dbReference>
<name>A0ABN9LU14_9NEOB</name>
<dbReference type="SMART" id="SM00020">
    <property type="entry name" value="Tryp_SPc"/>
    <property type="match status" value="1"/>
</dbReference>
<organism evidence="5 6">
    <name type="scientific">Ranitomeya imitator</name>
    <name type="common">mimic poison frog</name>
    <dbReference type="NCBI Taxonomy" id="111125"/>
    <lineage>
        <taxon>Eukaryota</taxon>
        <taxon>Metazoa</taxon>
        <taxon>Chordata</taxon>
        <taxon>Craniata</taxon>
        <taxon>Vertebrata</taxon>
        <taxon>Euteleostomi</taxon>
        <taxon>Amphibia</taxon>
        <taxon>Batrachia</taxon>
        <taxon>Anura</taxon>
        <taxon>Neobatrachia</taxon>
        <taxon>Hyloidea</taxon>
        <taxon>Dendrobatidae</taxon>
        <taxon>Dendrobatinae</taxon>
        <taxon>Ranitomeya</taxon>
    </lineage>
</organism>
<keyword evidence="2" id="KW-0645">Protease</keyword>
<gene>
    <name evidence="5" type="ORF">RIMI_LOCUS13149758</name>
</gene>
<dbReference type="Proteomes" id="UP001176940">
    <property type="component" value="Unassembled WGS sequence"/>
</dbReference>
<keyword evidence="3" id="KW-0732">Signal</keyword>
<feature type="signal peptide" evidence="3">
    <location>
        <begin position="1"/>
        <end position="19"/>
    </location>
</feature>
<feature type="chain" id="PRO_5046263036" description="Peptidase S1 domain-containing protein" evidence="3">
    <location>
        <begin position="20"/>
        <end position="323"/>
    </location>
</feature>
<reference evidence="5" key="1">
    <citation type="submission" date="2023-07" db="EMBL/GenBank/DDBJ databases">
        <authorList>
            <person name="Stuckert A."/>
        </authorList>
    </citation>
    <scope>NUCLEOTIDE SEQUENCE</scope>
</reference>
<protein>
    <recommendedName>
        <fullName evidence="4">Peptidase S1 domain-containing protein</fullName>
    </recommendedName>
</protein>
<proteinExistence type="predicted"/>
<dbReference type="InterPro" id="IPR033116">
    <property type="entry name" value="TRYPSIN_SER"/>
</dbReference>
<feature type="domain" description="Peptidase S1" evidence="4">
    <location>
        <begin position="25"/>
        <end position="237"/>
    </location>
</feature>
<accession>A0ABN9LU14</accession>
<keyword evidence="2" id="KW-0378">Hydrolase</keyword>
<evidence type="ECO:0000313" key="6">
    <source>
        <dbReference type="Proteomes" id="UP001176940"/>
    </source>
</evidence>
<evidence type="ECO:0000313" key="5">
    <source>
        <dbReference type="EMBL" id="CAJ0950743.1"/>
    </source>
</evidence>